<dbReference type="GO" id="GO:0016301">
    <property type="term" value="F:kinase activity"/>
    <property type="evidence" value="ECO:0007669"/>
    <property type="project" value="UniProtKB-KW"/>
</dbReference>
<feature type="domain" description="PRD" evidence="7">
    <location>
        <begin position="470"/>
        <end position="577"/>
    </location>
</feature>
<dbReference type="CDD" id="cd00006">
    <property type="entry name" value="PTS_IIA_man"/>
    <property type="match status" value="1"/>
</dbReference>
<proteinExistence type="predicted"/>
<dbReference type="PANTHER" id="PTHR32071">
    <property type="entry name" value="TRANSCRIPTIONAL REGULATORY PROTEIN"/>
    <property type="match status" value="1"/>
</dbReference>
<dbReference type="InterPro" id="IPR036634">
    <property type="entry name" value="PRD_sf"/>
</dbReference>
<dbReference type="SMART" id="SM00382">
    <property type="entry name" value="AAA"/>
    <property type="match status" value="1"/>
</dbReference>
<dbReference type="InterPro" id="IPR003593">
    <property type="entry name" value="AAA+_ATPase"/>
</dbReference>
<evidence type="ECO:0000259" key="7">
    <source>
        <dbReference type="PROSITE" id="PS51372"/>
    </source>
</evidence>
<dbReference type="OrthoDB" id="9771372at2"/>
<evidence type="ECO:0000256" key="1">
    <source>
        <dbReference type="ARBA" id="ARBA00022679"/>
    </source>
</evidence>
<dbReference type="GO" id="GO:0006355">
    <property type="term" value="P:regulation of DNA-templated transcription"/>
    <property type="evidence" value="ECO:0007669"/>
    <property type="project" value="InterPro"/>
</dbReference>
<dbReference type="Gene3D" id="3.40.50.510">
    <property type="entry name" value="Phosphotransferase system, mannose-type IIA component"/>
    <property type="match status" value="1"/>
</dbReference>
<dbReference type="PANTHER" id="PTHR32071:SF90">
    <property type="entry name" value="TRANSCRIPTIONAL REGULATORY PROTEIN LEVR"/>
    <property type="match status" value="1"/>
</dbReference>
<dbReference type="EMBL" id="FOXW01000001">
    <property type="protein sequence ID" value="SFP95864.1"/>
    <property type="molecule type" value="Genomic_DNA"/>
</dbReference>
<dbReference type="Pfam" id="PF00158">
    <property type="entry name" value="Sigma54_activat"/>
    <property type="match status" value="1"/>
</dbReference>
<dbReference type="Gene3D" id="1.10.1790.10">
    <property type="entry name" value="PRD domain"/>
    <property type="match status" value="1"/>
</dbReference>
<keyword evidence="9" id="KW-1185">Reference proteome</keyword>
<evidence type="ECO:0000256" key="3">
    <source>
        <dbReference type="ARBA" id="ARBA00022777"/>
    </source>
</evidence>
<accession>A0A1I5UKT1</accession>
<dbReference type="SUPFAM" id="SSF52540">
    <property type="entry name" value="P-loop containing nucleoside triphosphate hydrolases"/>
    <property type="match status" value="1"/>
</dbReference>
<dbReference type="InterPro" id="IPR004701">
    <property type="entry name" value="PTS_EIIA_man-typ"/>
</dbReference>
<evidence type="ECO:0000256" key="2">
    <source>
        <dbReference type="ARBA" id="ARBA00022741"/>
    </source>
</evidence>
<dbReference type="GO" id="GO:0009401">
    <property type="term" value="P:phosphoenolpyruvate-dependent sugar phosphotransferase system"/>
    <property type="evidence" value="ECO:0007669"/>
    <property type="project" value="InterPro"/>
</dbReference>
<keyword evidence="4" id="KW-0067">ATP-binding</keyword>
<dbReference type="Pfam" id="PF03610">
    <property type="entry name" value="EIIA-man"/>
    <property type="match status" value="1"/>
</dbReference>
<dbReference type="PROSITE" id="PS51096">
    <property type="entry name" value="PTS_EIIA_TYPE_4"/>
    <property type="match status" value="1"/>
</dbReference>
<keyword evidence="1" id="KW-0808">Transferase</keyword>
<dbReference type="Pfam" id="PF00874">
    <property type="entry name" value="PRD"/>
    <property type="match status" value="1"/>
</dbReference>
<name>A0A1I5UKT1_9LACT</name>
<dbReference type="SUPFAM" id="SSF63520">
    <property type="entry name" value="PTS-regulatory domain, PRD"/>
    <property type="match status" value="2"/>
</dbReference>
<dbReference type="InterPro" id="IPR027417">
    <property type="entry name" value="P-loop_NTPase"/>
</dbReference>
<evidence type="ECO:0000256" key="4">
    <source>
        <dbReference type="ARBA" id="ARBA00022840"/>
    </source>
</evidence>
<dbReference type="InterPro" id="IPR011608">
    <property type="entry name" value="PRD"/>
</dbReference>
<evidence type="ECO:0000259" key="5">
    <source>
        <dbReference type="PROSITE" id="PS50045"/>
    </source>
</evidence>
<dbReference type="PROSITE" id="PS51372">
    <property type="entry name" value="PRD_2"/>
    <property type="match status" value="2"/>
</dbReference>
<dbReference type="InterPro" id="IPR033887">
    <property type="entry name" value="PTS_IIA_man"/>
</dbReference>
<dbReference type="STRING" id="82801.SAMN04488506_0048"/>
<dbReference type="RefSeq" id="WP_092479016.1">
    <property type="nucleotide sequence ID" value="NZ_FOXW01000001.1"/>
</dbReference>
<dbReference type="InterPro" id="IPR002078">
    <property type="entry name" value="Sigma_54_int"/>
</dbReference>
<keyword evidence="2" id="KW-0547">Nucleotide-binding</keyword>
<protein>
    <submittedName>
        <fullName evidence="8">Transcriptional regulatory protein LevR, contains PRD, AAA+ and EIIA domains</fullName>
    </submittedName>
</protein>
<evidence type="ECO:0000259" key="6">
    <source>
        <dbReference type="PROSITE" id="PS51096"/>
    </source>
</evidence>
<dbReference type="Proteomes" id="UP000199136">
    <property type="component" value="Unassembled WGS sequence"/>
</dbReference>
<dbReference type="AlphaFoldDB" id="A0A1I5UKT1"/>
<dbReference type="CDD" id="cd00009">
    <property type="entry name" value="AAA"/>
    <property type="match status" value="1"/>
</dbReference>
<dbReference type="SUPFAM" id="SSF53062">
    <property type="entry name" value="PTS system fructose IIA component-like"/>
    <property type="match status" value="1"/>
</dbReference>
<organism evidence="8 9">
    <name type="scientific">Desemzia incerta</name>
    <dbReference type="NCBI Taxonomy" id="82801"/>
    <lineage>
        <taxon>Bacteria</taxon>
        <taxon>Bacillati</taxon>
        <taxon>Bacillota</taxon>
        <taxon>Bacilli</taxon>
        <taxon>Lactobacillales</taxon>
        <taxon>Carnobacteriaceae</taxon>
        <taxon>Desemzia</taxon>
    </lineage>
</organism>
<reference evidence="8 9" key="1">
    <citation type="submission" date="2016-10" db="EMBL/GenBank/DDBJ databases">
        <authorList>
            <person name="de Groot N.N."/>
        </authorList>
    </citation>
    <scope>NUCLEOTIDE SEQUENCE [LARGE SCALE GENOMIC DNA]</scope>
    <source>
        <strain evidence="8 9">DSM 20581</strain>
    </source>
</reference>
<dbReference type="PROSITE" id="PS50045">
    <property type="entry name" value="SIGMA54_INTERACT_4"/>
    <property type="match status" value="1"/>
</dbReference>
<dbReference type="GO" id="GO:0005524">
    <property type="term" value="F:ATP binding"/>
    <property type="evidence" value="ECO:0007669"/>
    <property type="project" value="UniProtKB-KW"/>
</dbReference>
<feature type="domain" description="PRD" evidence="7">
    <location>
        <begin position="845"/>
        <end position="947"/>
    </location>
</feature>
<sequence length="947" mass="106453">MKRKDKVLAYVFEKTSTLKDKDIEIGGGVTASEVAESLEILRSNASKDLNLLTREGHLEKTESRPVRYYDAKIDHYRPLEKKVKSFKDFSIEPSAPVAVTSLSAPTTDLFHRMIGANGSLTSQISQAKAAIFYPPKGLNTLIIGPTGSGKTYFANAMYQYAQDNKLIAKNKTMVVLNCADYAHNPQLLMSHLFGHVKGAYTGAVSSSEGLLEKADHNMLFLDEIHRLPPEGQEMLFYFMDTGTFSPMGDTGEKKKADVRIVCATTEDPNSALLATFNRRIPIVITLPSFQNRPAIEQINLLKYLMSIEAKRIQKSIQIEDKVMQAILGSVTYGNVGQLKSVIQMVCARGFLESVNNKSEITLKYETLSSILADGYESMSLNQKLRHEIVHFVEPWTTITPIDDIMVFESDTYELPYNLYEIIGDKVAMLKETDVSNQEINRFITTDIDLHLKSFYKNTIFSTKEDGLKDIVDVKIIELTKRIQETVEGILQFKFSRKFLYAMSLHISSFVKRIQEGIFVNNDNIHLKEFVLNHPEENQAAKAVKKEIEQNYQIVVPTVEVNYLTMLLVSLRTEEQQGQVGIVVAAHGASTASSMKEVVATLLNSSNLYAVDMPLEMKPSEAFVKVKSAIEEADNGAGVLYLTDMGSLVTFGQKIMNETGIRIETQDMITTPLLLEAARKTQFSNQDLMSMSQELKRFKGYTTQKNAFESAAEQDQQQLQKEDKEQIIVTICATGEGTAFQLQRVIEDILADYLESDISIIPISILNYQEKLKELQQEYAIVATCGSIDPHISAPFIPIDALLGGSGKQRLHNIIEGLESDSQKKLFPRLSKEMCVEHMNQYVTYINPVKIITPIWDFCYEMEKKLDRTFNNGFNLGMMLHLCGMIERMVIKEEISSGKDVDEVDPELAAFVEETISPVLHDLNLETSSNELKFIGAMYQNKLQEASS</sequence>
<feature type="domain" description="Sigma-54 factor interaction" evidence="5">
    <location>
        <begin position="113"/>
        <end position="347"/>
    </location>
</feature>
<evidence type="ECO:0000313" key="9">
    <source>
        <dbReference type="Proteomes" id="UP000199136"/>
    </source>
</evidence>
<dbReference type="Gene3D" id="3.40.50.300">
    <property type="entry name" value="P-loop containing nucleotide triphosphate hydrolases"/>
    <property type="match status" value="1"/>
</dbReference>
<evidence type="ECO:0000313" key="8">
    <source>
        <dbReference type="EMBL" id="SFP95864.1"/>
    </source>
</evidence>
<dbReference type="InterPro" id="IPR036662">
    <property type="entry name" value="PTS_EIIA_man-typ_sf"/>
</dbReference>
<feature type="domain" description="PTS EIIA type-4" evidence="6">
    <location>
        <begin position="578"/>
        <end position="718"/>
    </location>
</feature>
<dbReference type="GO" id="GO:0016020">
    <property type="term" value="C:membrane"/>
    <property type="evidence" value="ECO:0007669"/>
    <property type="project" value="InterPro"/>
</dbReference>
<gene>
    <name evidence="8" type="ORF">SAMN04488506_0048</name>
</gene>
<keyword evidence="3" id="KW-0418">Kinase</keyword>